<protein>
    <submittedName>
        <fullName evidence="2">Uncharacterized protein</fullName>
    </submittedName>
</protein>
<dbReference type="EMBL" id="BAAAMU010000058">
    <property type="protein sequence ID" value="GAA1658296.1"/>
    <property type="molecule type" value="Genomic_DNA"/>
</dbReference>
<proteinExistence type="predicted"/>
<dbReference type="Proteomes" id="UP001500064">
    <property type="component" value="Unassembled WGS sequence"/>
</dbReference>
<evidence type="ECO:0000256" key="1">
    <source>
        <dbReference type="SAM" id="MobiDB-lite"/>
    </source>
</evidence>
<reference evidence="2 3" key="1">
    <citation type="journal article" date="2019" name="Int. J. Syst. Evol. Microbiol.">
        <title>The Global Catalogue of Microorganisms (GCM) 10K type strain sequencing project: providing services to taxonomists for standard genome sequencing and annotation.</title>
        <authorList>
            <consortium name="The Broad Institute Genomics Platform"/>
            <consortium name="The Broad Institute Genome Sequencing Center for Infectious Disease"/>
            <person name="Wu L."/>
            <person name="Ma J."/>
        </authorList>
    </citation>
    <scope>NUCLEOTIDE SEQUENCE [LARGE SCALE GENOMIC DNA]</scope>
    <source>
        <strain evidence="2 3">JCM 13929</strain>
    </source>
</reference>
<feature type="region of interest" description="Disordered" evidence="1">
    <location>
        <begin position="31"/>
        <end position="60"/>
    </location>
</feature>
<comment type="caution">
    <text evidence="2">The sequence shown here is derived from an EMBL/GenBank/DDBJ whole genome shotgun (WGS) entry which is preliminary data.</text>
</comment>
<name>A0ABN2FT56_9ACTN</name>
<accession>A0ABN2FT56</accession>
<keyword evidence="3" id="KW-1185">Reference proteome</keyword>
<sequence>MQPVEIRLVERGVAGYEVAESRHDCIMRAFPRNNQTGPRMTPSDLRRRNRTAPHNGSLAC</sequence>
<evidence type="ECO:0000313" key="2">
    <source>
        <dbReference type="EMBL" id="GAA1658296.1"/>
    </source>
</evidence>
<organism evidence="2 3">
    <name type="scientific">Nonomuraea maheshkhaliensis</name>
    <dbReference type="NCBI Taxonomy" id="419590"/>
    <lineage>
        <taxon>Bacteria</taxon>
        <taxon>Bacillati</taxon>
        <taxon>Actinomycetota</taxon>
        <taxon>Actinomycetes</taxon>
        <taxon>Streptosporangiales</taxon>
        <taxon>Streptosporangiaceae</taxon>
        <taxon>Nonomuraea</taxon>
    </lineage>
</organism>
<gene>
    <name evidence="2" type="ORF">GCM10009733_065000</name>
</gene>
<evidence type="ECO:0000313" key="3">
    <source>
        <dbReference type="Proteomes" id="UP001500064"/>
    </source>
</evidence>